<proteinExistence type="predicted"/>
<reference evidence="3" key="2">
    <citation type="submission" date="2024-04" db="EMBL/GenBank/DDBJ databases">
        <authorList>
            <person name="Chen Y."/>
            <person name="Shah S."/>
            <person name="Dougan E. K."/>
            <person name="Thang M."/>
            <person name="Chan C."/>
        </authorList>
    </citation>
    <scope>NUCLEOTIDE SEQUENCE [LARGE SCALE GENOMIC DNA]</scope>
</reference>
<gene>
    <name evidence="2" type="ORF">C1SCF055_LOCUS40650</name>
</gene>
<evidence type="ECO:0000313" key="5">
    <source>
        <dbReference type="Proteomes" id="UP001152797"/>
    </source>
</evidence>
<dbReference type="Proteomes" id="UP001152797">
    <property type="component" value="Unassembled WGS sequence"/>
</dbReference>
<evidence type="ECO:0000313" key="2">
    <source>
        <dbReference type="EMBL" id="CAI4015847.1"/>
    </source>
</evidence>
<protein>
    <submittedName>
        <fullName evidence="4">Dynein regulatory complex subunit 3</fullName>
    </submittedName>
</protein>
<keyword evidence="1" id="KW-0472">Membrane</keyword>
<dbReference type="EMBL" id="CAMXCT020006555">
    <property type="protein sequence ID" value="CAL1169222.1"/>
    <property type="molecule type" value="Genomic_DNA"/>
</dbReference>
<organism evidence="2">
    <name type="scientific">Cladocopium goreaui</name>
    <dbReference type="NCBI Taxonomy" id="2562237"/>
    <lineage>
        <taxon>Eukaryota</taxon>
        <taxon>Sar</taxon>
        <taxon>Alveolata</taxon>
        <taxon>Dinophyceae</taxon>
        <taxon>Suessiales</taxon>
        <taxon>Symbiodiniaceae</taxon>
        <taxon>Cladocopium</taxon>
    </lineage>
</organism>
<keyword evidence="1" id="KW-1133">Transmembrane helix</keyword>
<keyword evidence="5" id="KW-1185">Reference proteome</keyword>
<dbReference type="EMBL" id="CAMXCT010006555">
    <property type="protein sequence ID" value="CAI4015847.1"/>
    <property type="molecule type" value="Genomic_DNA"/>
</dbReference>
<comment type="caution">
    <text evidence="2">The sequence shown here is derived from an EMBL/GenBank/DDBJ whole genome shotgun (WGS) entry which is preliminary data.</text>
</comment>
<evidence type="ECO:0000313" key="4">
    <source>
        <dbReference type="EMBL" id="CAL4803159.1"/>
    </source>
</evidence>
<keyword evidence="1" id="KW-0812">Transmembrane</keyword>
<feature type="transmembrane region" description="Helical" evidence="1">
    <location>
        <begin position="6"/>
        <end position="27"/>
    </location>
</feature>
<dbReference type="OrthoDB" id="419879at2759"/>
<dbReference type="EMBL" id="CAMXCT030006555">
    <property type="protein sequence ID" value="CAL4803159.1"/>
    <property type="molecule type" value="Genomic_DNA"/>
</dbReference>
<name>A0A9P1DSF0_9DINO</name>
<evidence type="ECO:0000313" key="3">
    <source>
        <dbReference type="EMBL" id="CAL1169222.1"/>
    </source>
</evidence>
<evidence type="ECO:0000256" key="1">
    <source>
        <dbReference type="SAM" id="Phobius"/>
    </source>
</evidence>
<reference evidence="2" key="1">
    <citation type="submission" date="2022-10" db="EMBL/GenBank/DDBJ databases">
        <authorList>
            <person name="Chen Y."/>
            <person name="Dougan E. K."/>
            <person name="Chan C."/>
            <person name="Rhodes N."/>
            <person name="Thang M."/>
        </authorList>
    </citation>
    <scope>NUCLEOTIDE SEQUENCE</scope>
</reference>
<dbReference type="AlphaFoldDB" id="A0A9P1DSF0"/>
<accession>A0A9P1DSF0</accession>
<sequence>MFIHFSYFSIFFHIFPYFSLLFTVIVGEEFHGFHGAHRGNRLLRSALQHRTVVARAASATKANAVRELQDEVAQKFAMAASGHPPSISTAQLVQMLFELGVADVRRQEVGCSVAILAIWDGDVLDVLMQHGFYCKTHPQKRDVPAVWEPDSYGPMAPPTVGLLEVQRWATLFFMRRMRPVSPGPRAKGIASRSAVPCAAAWCQCPKGAAGTDRCALYRWQTKMVDG</sequence>